<dbReference type="RefSeq" id="WP_268075729.1">
    <property type="nucleotide sequence ID" value="NZ_CP109965.1"/>
</dbReference>
<gene>
    <name evidence="4" type="ORF">OLW01_05485</name>
</gene>
<dbReference type="SUPFAM" id="SSF53474">
    <property type="entry name" value="alpha/beta-Hydrolases"/>
    <property type="match status" value="1"/>
</dbReference>
<dbReference type="Proteomes" id="UP001163726">
    <property type="component" value="Chromosome"/>
</dbReference>
<evidence type="ECO:0000256" key="2">
    <source>
        <dbReference type="SAM" id="SignalP"/>
    </source>
</evidence>
<organism evidence="4 5">
    <name type="scientific">Catenovulum adriaticum</name>
    <dbReference type="NCBI Taxonomy" id="2984846"/>
    <lineage>
        <taxon>Bacteria</taxon>
        <taxon>Pseudomonadati</taxon>
        <taxon>Pseudomonadota</taxon>
        <taxon>Gammaproteobacteria</taxon>
        <taxon>Alteromonadales</taxon>
        <taxon>Alteromonadaceae</taxon>
        <taxon>Catenovulum</taxon>
    </lineage>
</organism>
<dbReference type="PANTHER" id="PTHR48081">
    <property type="entry name" value="AB HYDROLASE SUPERFAMILY PROTEIN C4A8.06C"/>
    <property type="match status" value="1"/>
</dbReference>
<keyword evidence="1 4" id="KW-0378">Hydrolase</keyword>
<evidence type="ECO:0000313" key="4">
    <source>
        <dbReference type="EMBL" id="WAJ71252.1"/>
    </source>
</evidence>
<dbReference type="InterPro" id="IPR049492">
    <property type="entry name" value="BD-FAE-like_dom"/>
</dbReference>
<accession>A0ABY7APQ1</accession>
<dbReference type="InterPro" id="IPR029058">
    <property type="entry name" value="AB_hydrolase_fold"/>
</dbReference>
<proteinExistence type="predicted"/>
<evidence type="ECO:0000313" key="5">
    <source>
        <dbReference type="Proteomes" id="UP001163726"/>
    </source>
</evidence>
<feature type="domain" description="BD-FAE-like" evidence="3">
    <location>
        <begin position="90"/>
        <end position="277"/>
    </location>
</feature>
<evidence type="ECO:0000259" key="3">
    <source>
        <dbReference type="Pfam" id="PF20434"/>
    </source>
</evidence>
<reference evidence="4" key="1">
    <citation type="submission" date="2022-10" db="EMBL/GenBank/DDBJ databases">
        <title>Catenovulum adriacola sp. nov. isolated in the Harbour of Susak.</title>
        <authorList>
            <person name="Schoch T."/>
            <person name="Reich S.J."/>
            <person name="Stoeferle S."/>
            <person name="Flaiz M."/>
            <person name="Kazda M."/>
            <person name="Riedel C.U."/>
            <person name="Duerre P."/>
        </authorList>
    </citation>
    <scope>NUCLEOTIDE SEQUENCE</scope>
    <source>
        <strain evidence="4">TS8</strain>
    </source>
</reference>
<dbReference type="PANTHER" id="PTHR48081:SF6">
    <property type="entry name" value="PEPTIDASE S9 PROLYL OLIGOPEPTIDASE CATALYTIC DOMAIN-CONTAINING PROTEIN"/>
    <property type="match status" value="1"/>
</dbReference>
<dbReference type="EMBL" id="CP109965">
    <property type="protein sequence ID" value="WAJ71252.1"/>
    <property type="molecule type" value="Genomic_DNA"/>
</dbReference>
<dbReference type="Pfam" id="PF20434">
    <property type="entry name" value="BD-FAE"/>
    <property type="match status" value="1"/>
</dbReference>
<feature type="chain" id="PRO_5046998213" evidence="2">
    <location>
        <begin position="21"/>
        <end position="320"/>
    </location>
</feature>
<dbReference type="GO" id="GO:0016787">
    <property type="term" value="F:hydrolase activity"/>
    <property type="evidence" value="ECO:0007669"/>
    <property type="project" value="UniProtKB-KW"/>
</dbReference>
<dbReference type="PROSITE" id="PS51257">
    <property type="entry name" value="PROKAR_LIPOPROTEIN"/>
    <property type="match status" value="1"/>
</dbReference>
<protein>
    <submittedName>
        <fullName evidence="4">Alpha/beta hydrolase</fullName>
    </submittedName>
</protein>
<dbReference type="Gene3D" id="3.40.50.1820">
    <property type="entry name" value="alpha/beta hydrolase"/>
    <property type="match status" value="1"/>
</dbReference>
<name>A0ABY7APQ1_9ALTE</name>
<feature type="signal peptide" evidence="2">
    <location>
        <begin position="1"/>
        <end position="20"/>
    </location>
</feature>
<dbReference type="InterPro" id="IPR050300">
    <property type="entry name" value="GDXG_lipolytic_enzyme"/>
</dbReference>
<keyword evidence="5" id="KW-1185">Reference proteome</keyword>
<sequence length="320" mass="35401">MNIKTCQRLITISLLSILLAACSSTLKPTQMPEKHPVTTPQTINLYADNIPGEIKKSNQETVRDASAEHTFIMDINQPQLTIFKAAPHLANGTAVIILPGGGYKGVSIVKEGYDIAKRFNSIGITAFVLKYRMPNTNTMLDKTTGPLQDAQQAIYWVRSNAKLWGIHPDKVGIMGFSAGGHLASTAATHFDNAVMSQYQSENLKPDFQILIYPVISMKDEVTHKGSRKNLLAPELTPDNIAYFSNEDQVTRATPKAFIVHAIDDKAVPVENALLYTQALTQHKVQTQLLLLPEGGHGFGMDNPFDWFESLATWLKNNQLR</sequence>
<evidence type="ECO:0000256" key="1">
    <source>
        <dbReference type="ARBA" id="ARBA00022801"/>
    </source>
</evidence>
<keyword evidence="2" id="KW-0732">Signal</keyword>